<dbReference type="CDD" id="cd07496">
    <property type="entry name" value="Peptidases_S8_13"/>
    <property type="match status" value="1"/>
</dbReference>
<name>A0ABT1P4D9_9GAMM</name>
<feature type="region of interest" description="Disordered" evidence="7">
    <location>
        <begin position="25"/>
        <end position="58"/>
    </location>
</feature>
<feature type="active site" description="Charge relay system" evidence="5">
    <location>
        <position position="393"/>
    </location>
</feature>
<dbReference type="SUPFAM" id="SSF52743">
    <property type="entry name" value="Subtilisin-like"/>
    <property type="match status" value="1"/>
</dbReference>
<evidence type="ECO:0000256" key="4">
    <source>
        <dbReference type="ARBA" id="ARBA00022825"/>
    </source>
</evidence>
<dbReference type="RefSeq" id="WP_255875880.1">
    <property type="nucleotide sequence ID" value="NZ_JACASI010000044.1"/>
</dbReference>
<dbReference type="InterPro" id="IPR036852">
    <property type="entry name" value="Peptidase_S8/S53_dom_sf"/>
</dbReference>
<evidence type="ECO:0000256" key="3">
    <source>
        <dbReference type="ARBA" id="ARBA00022801"/>
    </source>
</evidence>
<feature type="chain" id="PRO_5046624605" evidence="8">
    <location>
        <begin position="21"/>
        <end position="843"/>
    </location>
</feature>
<feature type="signal peptide" evidence="8">
    <location>
        <begin position="1"/>
        <end position="20"/>
    </location>
</feature>
<dbReference type="PROSITE" id="PS00138">
    <property type="entry name" value="SUBTILASE_SER"/>
    <property type="match status" value="1"/>
</dbReference>
<comment type="caution">
    <text evidence="10">The sequence shown here is derived from an EMBL/GenBank/DDBJ whole genome shotgun (WGS) entry which is preliminary data.</text>
</comment>
<feature type="domain" description="Peptidase S8/S53" evidence="9">
    <location>
        <begin position="333"/>
        <end position="620"/>
    </location>
</feature>
<keyword evidence="4 5" id="KW-0720">Serine protease</keyword>
<accession>A0ABT1P4D9</accession>
<dbReference type="InterPro" id="IPR022398">
    <property type="entry name" value="Peptidase_S8_His-AS"/>
</dbReference>
<comment type="similarity">
    <text evidence="1 5 6">Belongs to the peptidase S8 family.</text>
</comment>
<dbReference type="InterPro" id="IPR015500">
    <property type="entry name" value="Peptidase_S8_subtilisin-rel"/>
</dbReference>
<evidence type="ECO:0000313" key="11">
    <source>
        <dbReference type="Proteomes" id="UP001205566"/>
    </source>
</evidence>
<proteinExistence type="inferred from homology"/>
<feature type="region of interest" description="Disordered" evidence="7">
    <location>
        <begin position="364"/>
        <end position="396"/>
    </location>
</feature>
<evidence type="ECO:0000256" key="5">
    <source>
        <dbReference type="PROSITE-ProRule" id="PRU01240"/>
    </source>
</evidence>
<dbReference type="PRINTS" id="PR00723">
    <property type="entry name" value="SUBTILISIN"/>
</dbReference>
<evidence type="ECO:0000259" key="9">
    <source>
        <dbReference type="Pfam" id="PF00082"/>
    </source>
</evidence>
<dbReference type="PROSITE" id="PS00136">
    <property type="entry name" value="SUBTILASE_ASP"/>
    <property type="match status" value="1"/>
</dbReference>
<feature type="compositionally biased region" description="Low complexity" evidence="7">
    <location>
        <begin position="35"/>
        <end position="56"/>
    </location>
</feature>
<dbReference type="PROSITE" id="PS51257">
    <property type="entry name" value="PROKAR_LIPOPROTEIN"/>
    <property type="match status" value="1"/>
</dbReference>
<dbReference type="PIRSF" id="PIRSF037893">
    <property type="entry name" value="Subtilisin_rel_Maqu_2796"/>
    <property type="match status" value="1"/>
</dbReference>
<dbReference type="Pfam" id="PF00082">
    <property type="entry name" value="Peptidase_S8"/>
    <property type="match status" value="1"/>
</dbReference>
<dbReference type="InterPro" id="IPR017309">
    <property type="entry name" value="Pept_S8A_subtilisin_proteobac"/>
</dbReference>
<keyword evidence="2 5" id="KW-0645">Protease</keyword>
<dbReference type="PROSITE" id="PS51892">
    <property type="entry name" value="SUBTILASE"/>
    <property type="match status" value="1"/>
</dbReference>
<dbReference type="InterPro" id="IPR034176">
    <property type="entry name" value="Peptidases_S8_13"/>
</dbReference>
<feature type="active site" description="Charge relay system" evidence="5">
    <location>
        <position position="570"/>
    </location>
</feature>
<keyword evidence="3 5" id="KW-0378">Hydrolase</keyword>
<gene>
    <name evidence="10" type="ORF">HXX02_16170</name>
</gene>
<feature type="active site" description="Charge relay system" evidence="5">
    <location>
        <position position="341"/>
    </location>
</feature>
<feature type="compositionally biased region" description="Gly residues" evidence="7">
    <location>
        <begin position="25"/>
        <end position="34"/>
    </location>
</feature>
<organism evidence="10 11">
    <name type="scientific">Microbulbifer elongatus</name>
    <dbReference type="NCBI Taxonomy" id="86173"/>
    <lineage>
        <taxon>Bacteria</taxon>
        <taxon>Pseudomonadati</taxon>
        <taxon>Pseudomonadota</taxon>
        <taxon>Gammaproteobacteria</taxon>
        <taxon>Cellvibrionales</taxon>
        <taxon>Microbulbiferaceae</taxon>
        <taxon>Microbulbifer</taxon>
    </lineage>
</organism>
<evidence type="ECO:0000313" key="10">
    <source>
        <dbReference type="EMBL" id="MCQ3830976.1"/>
    </source>
</evidence>
<evidence type="ECO:0000256" key="6">
    <source>
        <dbReference type="RuleBase" id="RU003355"/>
    </source>
</evidence>
<dbReference type="InterPro" id="IPR000209">
    <property type="entry name" value="Peptidase_S8/S53_dom"/>
</dbReference>
<evidence type="ECO:0000256" key="2">
    <source>
        <dbReference type="ARBA" id="ARBA00022670"/>
    </source>
</evidence>
<evidence type="ECO:0000256" key="8">
    <source>
        <dbReference type="SAM" id="SignalP"/>
    </source>
</evidence>
<dbReference type="InterPro" id="IPR023827">
    <property type="entry name" value="Peptidase_S8_Asp-AS"/>
</dbReference>
<dbReference type="InterPro" id="IPR023828">
    <property type="entry name" value="Peptidase_S8_Ser-AS"/>
</dbReference>
<keyword evidence="8" id="KW-0732">Signal</keyword>
<evidence type="ECO:0000256" key="7">
    <source>
        <dbReference type="SAM" id="MobiDB-lite"/>
    </source>
</evidence>
<protein>
    <submittedName>
        <fullName evidence="10">S8 family peptidase</fullName>
    </submittedName>
</protein>
<evidence type="ECO:0000256" key="1">
    <source>
        <dbReference type="ARBA" id="ARBA00011073"/>
    </source>
</evidence>
<reference evidence="10" key="1">
    <citation type="thesis" date="2020" institute="Technische Universitat Dresden" country="Dresden, Germany">
        <title>The Agarolytic System of Microbulbifer elongatus PORT2, Isolated from Batu Karas, Pangandaran West Java Indonesia.</title>
        <authorList>
            <person name="Anggraeni S.R."/>
        </authorList>
    </citation>
    <scope>NUCLEOTIDE SEQUENCE</scope>
    <source>
        <strain evidence="10">PORT2</strain>
    </source>
</reference>
<dbReference type="PROSITE" id="PS00137">
    <property type="entry name" value="SUBTILASE_HIS"/>
    <property type="match status" value="1"/>
</dbReference>
<dbReference type="PANTHER" id="PTHR43806">
    <property type="entry name" value="PEPTIDASE S8"/>
    <property type="match status" value="1"/>
</dbReference>
<sequence>MTKTRLTSAFALTIFLAACGGGGSDSGGAPGGTTGSSSSSSSGSSSGSSSASSSSGGDAGPFVLAGRIQARPFSGSDGDTNDEFAHAQVNNRAAEAQPLAVPALLGGFVASSATGASTGRFRDQADPDDWFAISAQAGTQVLLQIHRHQKLLPLQNDLDLFLYRQEAPAEPIASSTDIDEFESLTVPHSGDFLLRVNAARGYSQYTLRLDRQGLSHSHSSPSVANPMVAGELLVQRGGDTPQGWQRETLSAEILDEALAVAGALHTGLSGTILQRLQLLYARKSLLAQSDTLRVEPNFLYHRSATPNDPLYLRQWHYRSIELPAAWSLSESNSDIVIAVLDTGIFSAHPDLADKIREGYDLISDPQRARDGDGPDPDPEDPGDLAQNPASSWHGTHVAGTAAADTDNAEGVSGSGWNTSIMPLRVLGVGGGTSYDAAQAVLYAAGLANGSGALPTRSADIINMSFGGSGYSQILQDAIDAARSVGLIAVAAAGNDGTEAPSYPAALRGVLAVSATDATDELAYYSNFGDWVDIAAPGGDLRINAEDGILSTYVDEAVTNTASYRHLQGTSMAAPHVAGALALMKSLNPALAPDDVDALLAEGRLTRDIGETGRDIQFGHGLIDAESAALSANQPPEQRVHAEPGHLDFAGSYRRLTVEISDTSGGDNAIVDTPSADQPWIVQVTPDNVDAQGFGQYSVWVDRSALPHGKHTGAVVFPLGESRQFSLPVGLEHVAAAADSVSAGRQYLQLYRADESGTFSLLEQVPLEGDTGAYPFRFTEVPAGQYRLISGSDHNGNGILCEAGESCGYYPDAETTISLREDRSDLNFFSDYLNPAAEPQTIAR</sequence>
<keyword evidence="11" id="KW-1185">Reference proteome</keyword>
<feature type="compositionally biased region" description="Acidic residues" evidence="7">
    <location>
        <begin position="373"/>
        <end position="382"/>
    </location>
</feature>
<dbReference type="Gene3D" id="2.60.120.380">
    <property type="match status" value="1"/>
</dbReference>
<dbReference type="EMBL" id="JACASI010000044">
    <property type="protein sequence ID" value="MCQ3830976.1"/>
    <property type="molecule type" value="Genomic_DNA"/>
</dbReference>
<dbReference type="Gene3D" id="3.40.50.200">
    <property type="entry name" value="Peptidase S8/S53 domain"/>
    <property type="match status" value="1"/>
</dbReference>
<dbReference type="InterPro" id="IPR050131">
    <property type="entry name" value="Peptidase_S8_subtilisin-like"/>
</dbReference>
<dbReference type="PANTHER" id="PTHR43806:SF11">
    <property type="entry name" value="CEREVISIN-RELATED"/>
    <property type="match status" value="1"/>
</dbReference>
<dbReference type="Proteomes" id="UP001205566">
    <property type="component" value="Unassembled WGS sequence"/>
</dbReference>